<dbReference type="PATRIC" id="fig|1217693.3.peg.548"/>
<dbReference type="InterPro" id="IPR046919">
    <property type="entry name" value="ABC-3C_CTD10"/>
</dbReference>
<evidence type="ECO:0000259" key="1">
    <source>
        <dbReference type="Pfam" id="PF20275"/>
    </source>
</evidence>
<dbReference type="HOGENOM" id="CLU_078787_0_0_6"/>
<organism evidence="2 3">
    <name type="scientific">Acinetobacter variabilis</name>
    <dbReference type="NCBI Taxonomy" id="70346"/>
    <lineage>
        <taxon>Bacteria</taxon>
        <taxon>Pseudomonadati</taxon>
        <taxon>Pseudomonadota</taxon>
        <taxon>Gammaproteobacteria</taxon>
        <taxon>Moraxellales</taxon>
        <taxon>Moraxellaceae</taxon>
        <taxon>Acinetobacter</taxon>
    </lineage>
</organism>
<dbReference type="RefSeq" id="WP_005233116.1">
    <property type="nucleotide sequence ID" value="NZ_CP083658.1"/>
</dbReference>
<comment type="caution">
    <text evidence="2">The sequence shown here is derived from an EMBL/GenBank/DDBJ whole genome shotgun (WGS) entry which is preliminary data.</text>
</comment>
<proteinExistence type="predicted"/>
<dbReference type="EMBL" id="APRS01000005">
    <property type="protein sequence ID" value="ENX10885.1"/>
    <property type="molecule type" value="Genomic_DNA"/>
</dbReference>
<evidence type="ECO:0000313" key="3">
    <source>
        <dbReference type="Proteomes" id="UP000013101"/>
    </source>
</evidence>
<gene>
    <name evidence="2" type="ORF">F897_00564</name>
</gene>
<dbReference type="Pfam" id="PF20275">
    <property type="entry name" value="CTD10"/>
    <property type="match status" value="1"/>
</dbReference>
<feature type="domain" description="ABC-three component systems C-terminal" evidence="1">
    <location>
        <begin position="163"/>
        <end position="304"/>
    </location>
</feature>
<dbReference type="Proteomes" id="UP000013101">
    <property type="component" value="Unassembled WGS sequence"/>
</dbReference>
<reference evidence="2 3" key="1">
    <citation type="submission" date="2013-02" db="EMBL/GenBank/DDBJ databases">
        <title>The Genome Sequence of Acinetobacter sp. NIPH 2171.</title>
        <authorList>
            <consortium name="The Broad Institute Genome Sequencing Platform"/>
            <consortium name="The Broad Institute Genome Sequencing Center for Infectious Disease"/>
            <person name="Cerqueira G."/>
            <person name="Feldgarden M."/>
            <person name="Courvalin P."/>
            <person name="Perichon B."/>
            <person name="Grillot-Courvalin C."/>
            <person name="Clermont D."/>
            <person name="Rocha E."/>
            <person name="Yoon E.-J."/>
            <person name="Nemec A."/>
            <person name="Walker B."/>
            <person name="Young S.K."/>
            <person name="Zeng Q."/>
            <person name="Gargeya S."/>
            <person name="Fitzgerald M."/>
            <person name="Haas B."/>
            <person name="Abouelleil A."/>
            <person name="Alvarado L."/>
            <person name="Arachchi H.M."/>
            <person name="Berlin A.M."/>
            <person name="Chapman S.B."/>
            <person name="Dewar J."/>
            <person name="Goldberg J."/>
            <person name="Griggs A."/>
            <person name="Gujja S."/>
            <person name="Hansen M."/>
            <person name="Howarth C."/>
            <person name="Imamovic A."/>
            <person name="Larimer J."/>
            <person name="McCowan C."/>
            <person name="Murphy C."/>
            <person name="Neiman D."/>
            <person name="Pearson M."/>
            <person name="Priest M."/>
            <person name="Roberts A."/>
            <person name="Saif S."/>
            <person name="Shea T."/>
            <person name="Sisk P."/>
            <person name="Sykes S."/>
            <person name="Wortman J."/>
            <person name="Nusbaum C."/>
            <person name="Birren B."/>
        </authorList>
    </citation>
    <scope>NUCLEOTIDE SEQUENCE [LARGE SCALE GENOMIC DNA]</scope>
    <source>
        <strain evidence="2 3">NIPH 2171</strain>
    </source>
</reference>
<protein>
    <recommendedName>
        <fullName evidence="1">ABC-three component systems C-terminal domain-containing protein</fullName>
    </recommendedName>
</protein>
<evidence type="ECO:0000313" key="2">
    <source>
        <dbReference type="EMBL" id="ENX10885.1"/>
    </source>
</evidence>
<name>N9P9H6_9GAMM</name>
<sequence>MFKLKVYESSGESFQKLFSNVMHHSVQGFQAVTPAGRWGDGGNDGWVEAEKCYFQVYGPKPTTNSNPVSEVEKAFTDFDKLEQKWGTVEKYYFVINDRFEGVSALVQNKLFNFKKEKKLTNCEPFASRHLLDAFLKLNEDIQEEILNTCPLGDLPEDIDYGMLSELVNNLIERVHTNYLDCSSSFFEVPNFEDKLLLNKLSPGIAMRLRQNSYRAYEVDDFIERTGDHLKQDLAIEINSIYKRSLDLIPDTDPQCADLRYIWMIDEILPLSIRSRSMSGQNLIAYKLVAEIILAKFFETCDVYEHPDNVERWIRKFEQLL</sequence>
<dbReference type="AlphaFoldDB" id="N9P9H6"/>
<dbReference type="STRING" id="70346.F897_00564"/>
<accession>N9P9H6</accession>